<proteinExistence type="predicted"/>
<gene>
    <name evidence="4" type="ORF">POM88_047009</name>
</gene>
<dbReference type="GO" id="GO:0008270">
    <property type="term" value="F:zinc ion binding"/>
    <property type="evidence" value="ECO:0007669"/>
    <property type="project" value="UniProtKB-KW"/>
</dbReference>
<keyword evidence="5" id="KW-1185">Reference proteome</keyword>
<dbReference type="InterPro" id="IPR001878">
    <property type="entry name" value="Znf_CCHC"/>
</dbReference>
<name>A0AAD8M563_9APIA</name>
<dbReference type="GO" id="GO:0003676">
    <property type="term" value="F:nucleic acid binding"/>
    <property type="evidence" value="ECO:0007669"/>
    <property type="project" value="InterPro"/>
</dbReference>
<evidence type="ECO:0000256" key="2">
    <source>
        <dbReference type="SAM" id="MobiDB-lite"/>
    </source>
</evidence>
<dbReference type="InterPro" id="IPR036875">
    <property type="entry name" value="Znf_CCHC_sf"/>
</dbReference>
<comment type="caution">
    <text evidence="4">The sequence shown here is derived from an EMBL/GenBank/DDBJ whole genome shotgun (WGS) entry which is preliminary data.</text>
</comment>
<evidence type="ECO:0000259" key="3">
    <source>
        <dbReference type="PROSITE" id="PS50158"/>
    </source>
</evidence>
<organism evidence="4 5">
    <name type="scientific">Heracleum sosnowskyi</name>
    <dbReference type="NCBI Taxonomy" id="360622"/>
    <lineage>
        <taxon>Eukaryota</taxon>
        <taxon>Viridiplantae</taxon>
        <taxon>Streptophyta</taxon>
        <taxon>Embryophyta</taxon>
        <taxon>Tracheophyta</taxon>
        <taxon>Spermatophyta</taxon>
        <taxon>Magnoliopsida</taxon>
        <taxon>eudicotyledons</taxon>
        <taxon>Gunneridae</taxon>
        <taxon>Pentapetalae</taxon>
        <taxon>asterids</taxon>
        <taxon>campanulids</taxon>
        <taxon>Apiales</taxon>
        <taxon>Apiaceae</taxon>
        <taxon>Apioideae</taxon>
        <taxon>apioid superclade</taxon>
        <taxon>Tordylieae</taxon>
        <taxon>Tordyliinae</taxon>
        <taxon>Heracleum</taxon>
    </lineage>
</organism>
<evidence type="ECO:0000313" key="4">
    <source>
        <dbReference type="EMBL" id="KAK1362535.1"/>
    </source>
</evidence>
<dbReference type="AlphaFoldDB" id="A0AAD8M563"/>
<protein>
    <recommendedName>
        <fullName evidence="3">CCHC-type domain-containing protein</fullName>
    </recommendedName>
</protein>
<keyword evidence="1" id="KW-0863">Zinc-finger</keyword>
<dbReference type="Pfam" id="PF00098">
    <property type="entry name" value="zf-CCHC"/>
    <property type="match status" value="1"/>
</dbReference>
<dbReference type="SUPFAM" id="SSF57756">
    <property type="entry name" value="Retrovirus zinc finger-like domains"/>
    <property type="match status" value="1"/>
</dbReference>
<reference evidence="4" key="2">
    <citation type="submission" date="2023-05" db="EMBL/GenBank/DDBJ databases">
        <authorList>
            <person name="Schelkunov M.I."/>
        </authorList>
    </citation>
    <scope>NUCLEOTIDE SEQUENCE</scope>
    <source>
        <strain evidence="4">Hsosn_3</strain>
        <tissue evidence="4">Leaf</tissue>
    </source>
</reference>
<reference evidence="4" key="1">
    <citation type="submission" date="2023-02" db="EMBL/GenBank/DDBJ databases">
        <title>Genome of toxic invasive species Heracleum sosnowskyi carries increased number of genes despite the absence of recent whole-genome duplications.</title>
        <authorList>
            <person name="Schelkunov M."/>
            <person name="Shtratnikova V."/>
            <person name="Makarenko M."/>
            <person name="Klepikova A."/>
            <person name="Omelchenko D."/>
            <person name="Novikova G."/>
            <person name="Obukhova E."/>
            <person name="Bogdanov V."/>
            <person name="Penin A."/>
            <person name="Logacheva M."/>
        </authorList>
    </citation>
    <scope>NUCLEOTIDE SEQUENCE</scope>
    <source>
        <strain evidence="4">Hsosn_3</strain>
        <tissue evidence="4">Leaf</tissue>
    </source>
</reference>
<dbReference type="Proteomes" id="UP001237642">
    <property type="component" value="Unassembled WGS sequence"/>
</dbReference>
<evidence type="ECO:0000256" key="1">
    <source>
        <dbReference type="PROSITE-ProRule" id="PRU00047"/>
    </source>
</evidence>
<dbReference type="Gene3D" id="4.10.60.10">
    <property type="entry name" value="Zinc finger, CCHC-type"/>
    <property type="match status" value="1"/>
</dbReference>
<sequence>MFTLNSENYWTWKTQMVDFLCVRDLYETIKSKDAVDGINDREWKILSRKAVAIIRQFVDDSVHQNVASYTNAFELWSKLEKARRRDLTLSSKNGADMVQDRGRGMRKNGDSCNRDKSKGRSNSNSKSKVICYHCQNQGHIKNSCPTMKRNKDNDEVRKQ</sequence>
<feature type="domain" description="CCHC-type" evidence="3">
    <location>
        <begin position="131"/>
        <end position="145"/>
    </location>
</feature>
<keyword evidence="1" id="KW-0479">Metal-binding</keyword>
<accession>A0AAD8M563</accession>
<dbReference type="PROSITE" id="PS50158">
    <property type="entry name" value="ZF_CCHC"/>
    <property type="match status" value="1"/>
</dbReference>
<dbReference type="EMBL" id="JAUIZM010000010">
    <property type="protein sequence ID" value="KAK1362535.1"/>
    <property type="molecule type" value="Genomic_DNA"/>
</dbReference>
<feature type="region of interest" description="Disordered" evidence="2">
    <location>
        <begin position="91"/>
        <end position="126"/>
    </location>
</feature>
<feature type="compositionally biased region" description="Basic and acidic residues" evidence="2">
    <location>
        <begin position="98"/>
        <end position="118"/>
    </location>
</feature>
<evidence type="ECO:0000313" key="5">
    <source>
        <dbReference type="Proteomes" id="UP001237642"/>
    </source>
</evidence>
<dbReference type="Pfam" id="PF14223">
    <property type="entry name" value="Retrotran_gag_2"/>
    <property type="match status" value="1"/>
</dbReference>
<keyword evidence="1" id="KW-0862">Zinc</keyword>